<dbReference type="Pfam" id="PF04127">
    <property type="entry name" value="DFP"/>
    <property type="match status" value="1"/>
</dbReference>
<proteinExistence type="predicted"/>
<reference evidence="2 3" key="1">
    <citation type="submission" date="2019-04" db="EMBL/GenBank/DDBJ databases">
        <authorList>
            <person name="Van Vliet M D."/>
        </authorList>
    </citation>
    <scope>NUCLEOTIDE SEQUENCE [LARGE SCALE GENOMIC DNA]</scope>
    <source>
        <strain evidence="2 3">F21</strain>
    </source>
</reference>
<dbReference type="SUPFAM" id="SSF102645">
    <property type="entry name" value="CoaB-like"/>
    <property type="match status" value="1"/>
</dbReference>
<name>A0A6C2USQ6_9BACT</name>
<dbReference type="RefSeq" id="WP_136065636.1">
    <property type="nucleotide sequence ID" value="NZ_CAAHFH010000003.1"/>
</dbReference>
<gene>
    <name evidence="2" type="primary">coaBC_2</name>
    <name evidence="2" type="ORF">SCARR_05477</name>
</gene>
<evidence type="ECO:0000313" key="2">
    <source>
        <dbReference type="EMBL" id="VGO23370.1"/>
    </source>
</evidence>
<protein>
    <submittedName>
        <fullName evidence="2">Coenzyme A biosynthesis bifunctional protein CoaBC</fullName>
    </submittedName>
</protein>
<accession>A0A6C2USQ6</accession>
<sequence>MNKRVLILSGPTHEYIDPVRFIGNASSGLMGKAIAQAALNQDCRIDFVTGPVAEQNLPTLGGCGQIEKVVSAEEMLARARGLFPTADLIIFAAAVADYAPVEKLNDKMPKSAAELMLRLRPTPDIAKTLGATKQANQIAIGFALQTSDGETNAKRKLASKNLDGIVLNTPASLGATNGTFSFLANGASRFEEWGNIDKATCAKRIFEAIRLIADRPA</sequence>
<dbReference type="Proteomes" id="UP000346198">
    <property type="component" value="Unassembled WGS sequence"/>
</dbReference>
<dbReference type="AlphaFoldDB" id="A0A6C2USQ6"/>
<dbReference type="InterPro" id="IPR007085">
    <property type="entry name" value="DNA/pantothenate-metab_flavo_C"/>
</dbReference>
<evidence type="ECO:0000313" key="3">
    <source>
        <dbReference type="Proteomes" id="UP000346198"/>
    </source>
</evidence>
<dbReference type="EMBL" id="CAAHFH010000003">
    <property type="protein sequence ID" value="VGO23370.1"/>
    <property type="molecule type" value="Genomic_DNA"/>
</dbReference>
<dbReference type="Gene3D" id="3.40.50.10300">
    <property type="entry name" value="CoaB-like"/>
    <property type="match status" value="1"/>
</dbReference>
<organism evidence="2 3">
    <name type="scientific">Pontiella sulfatireligans</name>
    <dbReference type="NCBI Taxonomy" id="2750658"/>
    <lineage>
        <taxon>Bacteria</taxon>
        <taxon>Pseudomonadati</taxon>
        <taxon>Kiritimatiellota</taxon>
        <taxon>Kiritimatiellia</taxon>
        <taxon>Kiritimatiellales</taxon>
        <taxon>Pontiellaceae</taxon>
        <taxon>Pontiella</taxon>
    </lineage>
</organism>
<dbReference type="InterPro" id="IPR035929">
    <property type="entry name" value="CoaB-like_sf"/>
</dbReference>
<dbReference type="GO" id="GO:0015937">
    <property type="term" value="P:coenzyme A biosynthetic process"/>
    <property type="evidence" value="ECO:0007669"/>
    <property type="project" value="UniProtKB-ARBA"/>
</dbReference>
<keyword evidence="3" id="KW-1185">Reference proteome</keyword>
<feature type="domain" description="DNA/pantothenate metabolism flavoprotein C-terminal" evidence="1">
    <location>
        <begin position="2"/>
        <end position="209"/>
    </location>
</feature>
<dbReference type="GO" id="GO:0003824">
    <property type="term" value="F:catalytic activity"/>
    <property type="evidence" value="ECO:0007669"/>
    <property type="project" value="UniProtKB-ARBA"/>
</dbReference>
<evidence type="ECO:0000259" key="1">
    <source>
        <dbReference type="Pfam" id="PF04127"/>
    </source>
</evidence>